<protein>
    <submittedName>
        <fullName evidence="2">Uncharacterized protein</fullName>
    </submittedName>
</protein>
<evidence type="ECO:0000256" key="1">
    <source>
        <dbReference type="SAM" id="MobiDB-lite"/>
    </source>
</evidence>
<dbReference type="Proteomes" id="UP000288216">
    <property type="component" value="Unassembled WGS sequence"/>
</dbReference>
<accession>A0A401Q267</accession>
<evidence type="ECO:0000313" key="2">
    <source>
        <dbReference type="EMBL" id="GCB79456.1"/>
    </source>
</evidence>
<organism evidence="2 3">
    <name type="scientific">Scyliorhinus torazame</name>
    <name type="common">Cloudy catshark</name>
    <name type="synonym">Catulus torazame</name>
    <dbReference type="NCBI Taxonomy" id="75743"/>
    <lineage>
        <taxon>Eukaryota</taxon>
        <taxon>Metazoa</taxon>
        <taxon>Chordata</taxon>
        <taxon>Craniata</taxon>
        <taxon>Vertebrata</taxon>
        <taxon>Chondrichthyes</taxon>
        <taxon>Elasmobranchii</taxon>
        <taxon>Galeomorphii</taxon>
        <taxon>Galeoidea</taxon>
        <taxon>Carcharhiniformes</taxon>
        <taxon>Scyliorhinidae</taxon>
        <taxon>Scyliorhinus</taxon>
    </lineage>
</organism>
<dbReference type="EMBL" id="BFAA01010658">
    <property type="protein sequence ID" value="GCB79456.1"/>
    <property type="molecule type" value="Genomic_DNA"/>
</dbReference>
<name>A0A401Q267_SCYTO</name>
<feature type="region of interest" description="Disordered" evidence="1">
    <location>
        <begin position="18"/>
        <end position="63"/>
    </location>
</feature>
<reference evidence="2 3" key="1">
    <citation type="journal article" date="2018" name="Nat. Ecol. Evol.">
        <title>Shark genomes provide insights into elasmobranch evolution and the origin of vertebrates.</title>
        <authorList>
            <person name="Hara Y"/>
            <person name="Yamaguchi K"/>
            <person name="Onimaru K"/>
            <person name="Kadota M"/>
            <person name="Koyanagi M"/>
            <person name="Keeley SD"/>
            <person name="Tatsumi K"/>
            <person name="Tanaka K"/>
            <person name="Motone F"/>
            <person name="Kageyama Y"/>
            <person name="Nozu R"/>
            <person name="Adachi N"/>
            <person name="Nishimura O"/>
            <person name="Nakagawa R"/>
            <person name="Tanegashima C"/>
            <person name="Kiyatake I"/>
            <person name="Matsumoto R"/>
            <person name="Murakumo K"/>
            <person name="Nishida K"/>
            <person name="Terakita A"/>
            <person name="Kuratani S"/>
            <person name="Sato K"/>
            <person name="Hyodo S Kuraku.S."/>
        </authorList>
    </citation>
    <scope>NUCLEOTIDE SEQUENCE [LARGE SCALE GENOMIC DNA]</scope>
</reference>
<sequence>MAIIGVAATCKTGEKAVKGAQKVPGLRAPGHQPRAEGDRPAGSSELEVPELRPNPTPLPARNGLEVDGLLEAANPVTGTTGENFMPESGLNHGSFCAVVIHQDRKTLAHPGQDIFSGKDSGKGDSDFNDSDSDISGDGVRKGSTSSDQKQNGLFPCLRESQPPCSSDPHYNLTSQIAECSKLSSPSKQGYMLYRY</sequence>
<feature type="region of interest" description="Disordered" evidence="1">
    <location>
        <begin position="110"/>
        <end position="169"/>
    </location>
</feature>
<proteinExistence type="predicted"/>
<keyword evidence="3" id="KW-1185">Reference proteome</keyword>
<feature type="compositionally biased region" description="Polar residues" evidence="1">
    <location>
        <begin position="142"/>
        <end position="151"/>
    </location>
</feature>
<evidence type="ECO:0000313" key="3">
    <source>
        <dbReference type="Proteomes" id="UP000288216"/>
    </source>
</evidence>
<dbReference type="STRING" id="75743.A0A401Q267"/>
<dbReference type="AlphaFoldDB" id="A0A401Q267"/>
<gene>
    <name evidence="2" type="ORF">scyTo_0016959</name>
</gene>
<comment type="caution">
    <text evidence="2">The sequence shown here is derived from an EMBL/GenBank/DDBJ whole genome shotgun (WGS) entry which is preliminary data.</text>
</comment>